<dbReference type="PRINTS" id="PR01607">
    <property type="entry name" value="APYRASEFAMLY"/>
</dbReference>
<dbReference type="EMBL" id="LDPZ01000004">
    <property type="protein sequence ID" value="KTQ98267.1"/>
    <property type="molecule type" value="Genomic_DNA"/>
</dbReference>
<dbReference type="EC" id="3.1.3.6" evidence="14"/>
<keyword evidence="7" id="KW-0732">Signal</keyword>
<proteinExistence type="inferred from homology"/>
<dbReference type="PATRIC" id="fig|401562.3.peg.3213"/>
<name>A0A175RF48_9HYPH</name>
<keyword evidence="8 11" id="KW-0547">Nucleotide-binding</keyword>
<keyword evidence="10" id="KW-0511">Multifunctional enzyme</keyword>
<evidence type="ECO:0000259" key="12">
    <source>
        <dbReference type="Pfam" id="PF00149"/>
    </source>
</evidence>
<dbReference type="GO" id="GO:0008254">
    <property type="term" value="F:3'-nucleotidase activity"/>
    <property type="evidence" value="ECO:0007669"/>
    <property type="project" value="UniProtKB-EC"/>
</dbReference>
<dbReference type="Proteomes" id="UP000078272">
    <property type="component" value="Unassembled WGS sequence"/>
</dbReference>
<evidence type="ECO:0000256" key="2">
    <source>
        <dbReference type="ARBA" id="ARBA00001730"/>
    </source>
</evidence>
<evidence type="ECO:0000256" key="9">
    <source>
        <dbReference type="ARBA" id="ARBA00022801"/>
    </source>
</evidence>
<evidence type="ECO:0000256" key="1">
    <source>
        <dbReference type="ARBA" id="ARBA00000527"/>
    </source>
</evidence>
<comment type="catalytic activity">
    <reaction evidence="2">
        <text>a nucleoside 2',3'-cyclic phosphate + H2O = a nucleoside 3'-phosphate + H(+)</text>
        <dbReference type="Rhea" id="RHEA:19621"/>
        <dbReference type="ChEBI" id="CHEBI:15377"/>
        <dbReference type="ChEBI" id="CHEBI:15378"/>
        <dbReference type="ChEBI" id="CHEBI:66949"/>
        <dbReference type="ChEBI" id="CHEBI:66954"/>
        <dbReference type="EC" id="3.1.4.16"/>
    </reaction>
</comment>
<evidence type="ECO:0000256" key="11">
    <source>
        <dbReference type="RuleBase" id="RU362119"/>
    </source>
</evidence>
<dbReference type="Gene3D" id="3.90.780.10">
    <property type="entry name" value="5'-Nucleotidase, C-terminal domain"/>
    <property type="match status" value="1"/>
</dbReference>
<dbReference type="EC" id="3.1.4.16" evidence="14"/>
<dbReference type="NCBIfam" id="NF006938">
    <property type="entry name" value="PRK09420.1"/>
    <property type="match status" value="1"/>
</dbReference>
<dbReference type="GO" id="GO:0046872">
    <property type="term" value="F:metal ion binding"/>
    <property type="evidence" value="ECO:0007669"/>
    <property type="project" value="UniProtKB-KW"/>
</dbReference>
<dbReference type="SUPFAM" id="SSF55816">
    <property type="entry name" value="5'-nucleotidase (syn. UDP-sugar hydrolase), C-terminal domain"/>
    <property type="match status" value="1"/>
</dbReference>
<evidence type="ECO:0000256" key="4">
    <source>
        <dbReference type="ARBA" id="ARBA00004196"/>
    </source>
</evidence>
<gene>
    <name evidence="14" type="primary">cpdB</name>
    <name evidence="14" type="ORF">NS226_01650</name>
</gene>
<dbReference type="GO" id="GO:0030288">
    <property type="term" value="C:outer membrane-bounded periplasmic space"/>
    <property type="evidence" value="ECO:0007669"/>
    <property type="project" value="TreeGrafter"/>
</dbReference>
<evidence type="ECO:0000256" key="5">
    <source>
        <dbReference type="ARBA" id="ARBA00006654"/>
    </source>
</evidence>
<keyword evidence="9 11" id="KW-0378">Hydrolase</keyword>
<dbReference type="GO" id="GO:0008663">
    <property type="term" value="F:2',3'-cyclic-nucleotide 2'-phosphodiesterase activity"/>
    <property type="evidence" value="ECO:0007669"/>
    <property type="project" value="UniProtKB-EC"/>
</dbReference>
<dbReference type="AlphaFoldDB" id="A0A175RF48"/>
<dbReference type="InterPro" id="IPR006146">
    <property type="entry name" value="5'-Nucleotdase_CS"/>
</dbReference>
<comment type="subcellular location">
    <subcellularLocation>
        <location evidence="4">Cell envelope</location>
    </subcellularLocation>
</comment>
<comment type="similarity">
    <text evidence="5 11">Belongs to the 5'-nucleotidase family.</text>
</comment>
<dbReference type="InterPro" id="IPR006179">
    <property type="entry name" value="5_nucleotidase/apyrase"/>
</dbReference>
<dbReference type="Pfam" id="PF02872">
    <property type="entry name" value="5_nucleotid_C"/>
    <property type="match status" value="1"/>
</dbReference>
<keyword evidence="6" id="KW-0479">Metal-binding</keyword>
<evidence type="ECO:0000256" key="7">
    <source>
        <dbReference type="ARBA" id="ARBA00022729"/>
    </source>
</evidence>
<dbReference type="SUPFAM" id="SSF56300">
    <property type="entry name" value="Metallo-dependent phosphatases"/>
    <property type="match status" value="1"/>
</dbReference>
<evidence type="ECO:0000256" key="10">
    <source>
        <dbReference type="ARBA" id="ARBA00023268"/>
    </source>
</evidence>
<dbReference type="PANTHER" id="PTHR11575">
    <property type="entry name" value="5'-NUCLEOTIDASE-RELATED"/>
    <property type="match status" value="1"/>
</dbReference>
<dbReference type="InterPro" id="IPR008334">
    <property type="entry name" value="5'-Nucleotdase_C"/>
</dbReference>
<dbReference type="Pfam" id="PF00149">
    <property type="entry name" value="Metallophos"/>
    <property type="match status" value="1"/>
</dbReference>
<dbReference type="InterPro" id="IPR004843">
    <property type="entry name" value="Calcineurin-like_PHP"/>
</dbReference>
<dbReference type="Gene3D" id="3.60.21.10">
    <property type="match status" value="1"/>
</dbReference>
<reference evidence="14 15" key="1">
    <citation type="journal article" date="2016" name="Front. Microbiol.">
        <title>Genomic Resource of Rice Seed Associated Bacteria.</title>
        <authorList>
            <person name="Midha S."/>
            <person name="Bansal K."/>
            <person name="Sharma S."/>
            <person name="Kumar N."/>
            <person name="Patil P.P."/>
            <person name="Chaudhry V."/>
            <person name="Patil P.B."/>
        </authorList>
    </citation>
    <scope>NUCLEOTIDE SEQUENCE [LARGE SCALE GENOMIC DNA]</scope>
    <source>
        <strain evidence="14 15">NS226</strain>
    </source>
</reference>
<dbReference type="GO" id="GO:0000166">
    <property type="term" value="F:nucleotide binding"/>
    <property type="evidence" value="ECO:0007669"/>
    <property type="project" value="UniProtKB-KW"/>
</dbReference>
<dbReference type="PROSITE" id="PS00786">
    <property type="entry name" value="5_NUCLEOTIDASE_2"/>
    <property type="match status" value="1"/>
</dbReference>
<dbReference type="RefSeq" id="WP_058633496.1">
    <property type="nucleotide sequence ID" value="NZ_LDPZ01000004.1"/>
</dbReference>
<comment type="cofactor">
    <cofactor evidence="3">
        <name>a divalent metal cation</name>
        <dbReference type="ChEBI" id="CHEBI:60240"/>
    </cofactor>
</comment>
<dbReference type="InterPro" id="IPR029052">
    <property type="entry name" value="Metallo-depent_PP-like"/>
</dbReference>
<evidence type="ECO:0000256" key="3">
    <source>
        <dbReference type="ARBA" id="ARBA00001968"/>
    </source>
</evidence>
<dbReference type="PANTHER" id="PTHR11575:SF6">
    <property type="entry name" value="2',3'-CYCLIC-NUCLEOTIDE 2'-PHOSPHODIESTERASE_3'-NUCLEOTIDASE"/>
    <property type="match status" value="1"/>
</dbReference>
<comment type="catalytic activity">
    <reaction evidence="1">
        <text>a ribonucleoside 3'-phosphate + H2O = a ribonucleoside + phosphate</text>
        <dbReference type="Rhea" id="RHEA:10144"/>
        <dbReference type="ChEBI" id="CHEBI:13197"/>
        <dbReference type="ChEBI" id="CHEBI:15377"/>
        <dbReference type="ChEBI" id="CHEBI:18254"/>
        <dbReference type="ChEBI" id="CHEBI:43474"/>
        <dbReference type="EC" id="3.1.3.6"/>
    </reaction>
</comment>
<dbReference type="InterPro" id="IPR006311">
    <property type="entry name" value="TAT_signal"/>
</dbReference>
<dbReference type="STRING" id="401562.NS365_21630"/>
<organism evidence="14 15">
    <name type="scientific">Aureimonas ureilytica</name>
    <dbReference type="NCBI Taxonomy" id="401562"/>
    <lineage>
        <taxon>Bacteria</taxon>
        <taxon>Pseudomonadati</taxon>
        <taxon>Pseudomonadota</taxon>
        <taxon>Alphaproteobacteria</taxon>
        <taxon>Hyphomicrobiales</taxon>
        <taxon>Aurantimonadaceae</taxon>
        <taxon>Aureimonas</taxon>
    </lineage>
</organism>
<sequence length="651" mass="70935">MTADAKLNRRHFLAAGGAVAAGVLMHPWSARAEAHQAHLRLMETTDLHVNVFPYDYYADKETPTVGLARTAAHIDRIRAEARNSLLFDNGDFLQGNPMGDYIAFERGMKAGDMHPVVAAMNTLNYDAGTLGNHEFNYGLDFLDHTLAKANFPVVSANVLKASGEPLVRPYIVLDRQLELGDGTRHPIRIGVIGFLPPQISVWDAQNLKDRATTRGIVEAARDLVPKLRAEKVDLILALCHSGIASGSADDAGLENAALQLASVEGIDTLFCGHQHLRFPGEDFKAIDGVDAEKGTLAGKPAVMAGFWGSDLGVIDLRLERTGDRWKIAETSSELRPIYERVDRKPKALVESKAVVLDAARAEHEATLTYVRRPVGETSAPLHSYFALVADDPSVQIVNQAQLWYMKEILAQTELKDLPLLSAAAPFKSGGRSGPDYYTDIPAGPIAIRNVADLYLYPNTVQAVRITGAGVRDWLDMSAGIFRQVEPGKADQELIADGFPSYNYDVIDGVTYRIDVTKPARFDKDGKLVNANSSRIVDLAFDGKPIDPKAEFVVVTNNYRAGGGGKFPGIGPDKIVFIAPDANRDVLIRYIIEQKTINPTADRNWRFEPAAGTSVLFSTGPASAGHLSDVADLKLQDAGRTDDGYARYRLPL</sequence>
<dbReference type="InterPro" id="IPR041827">
    <property type="entry name" value="CpdB_N"/>
</dbReference>
<evidence type="ECO:0000313" key="14">
    <source>
        <dbReference type="EMBL" id="KTQ98267.1"/>
    </source>
</evidence>
<evidence type="ECO:0000259" key="13">
    <source>
        <dbReference type="Pfam" id="PF02872"/>
    </source>
</evidence>
<comment type="caution">
    <text evidence="14">The sequence shown here is derived from an EMBL/GenBank/DDBJ whole genome shotgun (WGS) entry which is preliminary data.</text>
</comment>
<dbReference type="GO" id="GO:0009166">
    <property type="term" value="P:nucleotide catabolic process"/>
    <property type="evidence" value="ECO:0007669"/>
    <property type="project" value="InterPro"/>
</dbReference>
<evidence type="ECO:0000256" key="8">
    <source>
        <dbReference type="ARBA" id="ARBA00022741"/>
    </source>
</evidence>
<dbReference type="CDD" id="cd07410">
    <property type="entry name" value="MPP_CpdB_N"/>
    <property type="match status" value="1"/>
</dbReference>
<protein>
    <submittedName>
        <fullName evidence="14">2', 3'-cyclic nucleotide 2'-phosphodiesterase</fullName>
        <ecNumber evidence="14">3.1.3.6</ecNumber>
        <ecNumber evidence="14">3.1.4.16</ecNumber>
    </submittedName>
</protein>
<dbReference type="InterPro" id="IPR036907">
    <property type="entry name" value="5'-Nucleotdase_C_sf"/>
</dbReference>
<dbReference type="PROSITE" id="PS51318">
    <property type="entry name" value="TAT"/>
    <property type="match status" value="1"/>
</dbReference>
<feature type="domain" description="Calcineurin-like phosphoesterase" evidence="12">
    <location>
        <begin position="40"/>
        <end position="275"/>
    </location>
</feature>
<evidence type="ECO:0000256" key="6">
    <source>
        <dbReference type="ARBA" id="ARBA00022723"/>
    </source>
</evidence>
<feature type="domain" description="5'-Nucleotidase C-terminal" evidence="13">
    <location>
        <begin position="389"/>
        <end position="567"/>
    </location>
</feature>
<accession>A0A175RF48</accession>
<dbReference type="OrthoDB" id="9803927at2"/>
<evidence type="ECO:0000313" key="15">
    <source>
        <dbReference type="Proteomes" id="UP000078272"/>
    </source>
</evidence>